<feature type="region of interest" description="Disordered" evidence="1">
    <location>
        <begin position="1"/>
        <end position="107"/>
    </location>
</feature>
<accession>A0AAV0D8K0</accession>
<name>A0AAV0D8K0_9ASTE</name>
<reference evidence="2" key="1">
    <citation type="submission" date="2022-07" db="EMBL/GenBank/DDBJ databases">
        <authorList>
            <person name="Macas J."/>
            <person name="Novak P."/>
            <person name="Neumann P."/>
        </authorList>
    </citation>
    <scope>NUCLEOTIDE SEQUENCE</scope>
</reference>
<gene>
    <name evidence="2" type="ORF">CEPIT_LOCUS12635</name>
</gene>
<dbReference type="AlphaFoldDB" id="A0AAV0D8K0"/>
<dbReference type="EMBL" id="CAMAPF010000078">
    <property type="protein sequence ID" value="CAH9093709.1"/>
    <property type="molecule type" value="Genomic_DNA"/>
</dbReference>
<proteinExistence type="predicted"/>
<keyword evidence="3" id="KW-1185">Reference proteome</keyword>
<comment type="caution">
    <text evidence="2">The sequence shown here is derived from an EMBL/GenBank/DDBJ whole genome shotgun (WGS) entry which is preliminary data.</text>
</comment>
<protein>
    <recommendedName>
        <fullName evidence="4">PPM-type phosphatase domain-containing protein</fullName>
    </recommendedName>
</protein>
<evidence type="ECO:0008006" key="4">
    <source>
        <dbReference type="Google" id="ProtNLM"/>
    </source>
</evidence>
<feature type="compositionally biased region" description="Low complexity" evidence="1">
    <location>
        <begin position="16"/>
        <end position="70"/>
    </location>
</feature>
<evidence type="ECO:0000313" key="2">
    <source>
        <dbReference type="EMBL" id="CAH9093709.1"/>
    </source>
</evidence>
<evidence type="ECO:0000256" key="1">
    <source>
        <dbReference type="SAM" id="MobiDB-lite"/>
    </source>
</evidence>
<feature type="compositionally biased region" description="Basic and acidic residues" evidence="1">
    <location>
        <begin position="95"/>
        <end position="104"/>
    </location>
</feature>
<sequence>MNTPCSQTASRVAAPSSQSRTSSQSHVVSHSSSQKSSQSASSFISPTSQVSSESLAASHSSSTLAVSHTSRASPLSLGSVKLRQPSSNDRSASQFREKADKFTEGENELEEPVSVIVGPEAGAIAGPETFSKYEFVKPDRETNRSAMVYHHSSNINWEGLNKFNSLSCDQAVGMGQAFYLCSGDMKPPKFAVKDGTLAYIDPGMMIECNKINHCEEIIAAADRISESVDREELTKSIVKIDAETDFVVLIGDAFWWPVSMQGVIICQNFSLLKLGGNRYITRKGR</sequence>
<evidence type="ECO:0000313" key="3">
    <source>
        <dbReference type="Proteomes" id="UP001152523"/>
    </source>
</evidence>
<feature type="compositionally biased region" description="Polar residues" evidence="1">
    <location>
        <begin position="84"/>
        <end position="94"/>
    </location>
</feature>
<dbReference type="Proteomes" id="UP001152523">
    <property type="component" value="Unassembled WGS sequence"/>
</dbReference>
<feature type="compositionally biased region" description="Polar residues" evidence="1">
    <location>
        <begin position="1"/>
        <end position="10"/>
    </location>
</feature>
<organism evidence="2 3">
    <name type="scientific">Cuscuta epithymum</name>
    <dbReference type="NCBI Taxonomy" id="186058"/>
    <lineage>
        <taxon>Eukaryota</taxon>
        <taxon>Viridiplantae</taxon>
        <taxon>Streptophyta</taxon>
        <taxon>Embryophyta</taxon>
        <taxon>Tracheophyta</taxon>
        <taxon>Spermatophyta</taxon>
        <taxon>Magnoliopsida</taxon>
        <taxon>eudicotyledons</taxon>
        <taxon>Gunneridae</taxon>
        <taxon>Pentapetalae</taxon>
        <taxon>asterids</taxon>
        <taxon>lamiids</taxon>
        <taxon>Solanales</taxon>
        <taxon>Convolvulaceae</taxon>
        <taxon>Cuscuteae</taxon>
        <taxon>Cuscuta</taxon>
        <taxon>Cuscuta subgen. Cuscuta</taxon>
    </lineage>
</organism>